<evidence type="ECO:0000256" key="1">
    <source>
        <dbReference type="ARBA" id="ARBA00004141"/>
    </source>
</evidence>
<proteinExistence type="inferred from homology"/>
<evidence type="ECO:0000256" key="15">
    <source>
        <dbReference type="PIRNR" id="PIRNR037090"/>
    </source>
</evidence>
<dbReference type="Pfam" id="PF10613">
    <property type="entry name" value="Lig_chan-Glu_bd"/>
    <property type="match status" value="1"/>
</dbReference>
<evidence type="ECO:0000256" key="4">
    <source>
        <dbReference type="ARBA" id="ARBA00022448"/>
    </source>
</evidence>
<dbReference type="FunFam" id="3.40.50.2300:FF:000188">
    <property type="entry name" value="Glutamate receptor"/>
    <property type="match status" value="1"/>
</dbReference>
<feature type="transmembrane region" description="Helical" evidence="16">
    <location>
        <begin position="632"/>
        <end position="650"/>
    </location>
</feature>
<evidence type="ECO:0000256" key="11">
    <source>
        <dbReference type="ARBA" id="ARBA00023180"/>
    </source>
</evidence>
<dbReference type="SUPFAM" id="SSF53822">
    <property type="entry name" value="Periplasmic binding protein-like I"/>
    <property type="match status" value="1"/>
</dbReference>
<dbReference type="Gene3D" id="3.40.190.10">
    <property type="entry name" value="Periplasmic binding protein-like II"/>
    <property type="match status" value="1"/>
</dbReference>
<evidence type="ECO:0000256" key="13">
    <source>
        <dbReference type="ARBA" id="ARBA00023303"/>
    </source>
</evidence>
<keyword evidence="20" id="KW-1185">Reference proteome</keyword>
<dbReference type="Pfam" id="PF00060">
    <property type="entry name" value="Lig_chan"/>
    <property type="match status" value="1"/>
</dbReference>
<dbReference type="PIRSF" id="PIRSF037090">
    <property type="entry name" value="Iontro_Glu-like_rcpt_pln"/>
    <property type="match status" value="1"/>
</dbReference>
<dbReference type="GO" id="GO:0015276">
    <property type="term" value="F:ligand-gated monoatomic ion channel activity"/>
    <property type="evidence" value="ECO:0007669"/>
    <property type="project" value="InterPro"/>
</dbReference>
<comment type="function">
    <text evidence="15">Glutamate-gated receptor that probably acts as non-selective cation channel.</text>
</comment>
<keyword evidence="12 15" id="KW-1071">Ligand-gated ion channel</keyword>
<keyword evidence="8 15" id="KW-0406">Ion transport</keyword>
<dbReference type="InterPro" id="IPR017103">
    <property type="entry name" value="Iontropic_Glu_rcpt_pln"/>
</dbReference>
<evidence type="ECO:0000256" key="10">
    <source>
        <dbReference type="ARBA" id="ARBA00023170"/>
    </source>
</evidence>
<dbReference type="Proteomes" id="UP000594263">
    <property type="component" value="Unplaced"/>
</dbReference>
<comment type="similarity">
    <text evidence="2 15">Belongs to the glutamate-gated ion channel (TC 1.A.10.1) family.</text>
</comment>
<keyword evidence="9 15" id="KW-0472">Membrane</keyword>
<dbReference type="InterPro" id="IPR019594">
    <property type="entry name" value="Glu/Gly-bd"/>
</dbReference>
<dbReference type="InterPro" id="IPR001320">
    <property type="entry name" value="Iontro_rcpt_C"/>
</dbReference>
<evidence type="ECO:0000256" key="2">
    <source>
        <dbReference type="ARBA" id="ARBA00008685"/>
    </source>
</evidence>
<name>A0A7N0TCU7_KALFE</name>
<organism evidence="19 20">
    <name type="scientific">Kalanchoe fedtschenkoi</name>
    <name type="common">Lavender scallops</name>
    <name type="synonym">South American air plant</name>
    <dbReference type="NCBI Taxonomy" id="63787"/>
    <lineage>
        <taxon>Eukaryota</taxon>
        <taxon>Viridiplantae</taxon>
        <taxon>Streptophyta</taxon>
        <taxon>Embryophyta</taxon>
        <taxon>Tracheophyta</taxon>
        <taxon>Spermatophyta</taxon>
        <taxon>Magnoliopsida</taxon>
        <taxon>eudicotyledons</taxon>
        <taxon>Gunneridae</taxon>
        <taxon>Pentapetalae</taxon>
        <taxon>Saxifragales</taxon>
        <taxon>Crassulaceae</taxon>
        <taxon>Kalanchoe</taxon>
    </lineage>
</organism>
<dbReference type="FunFam" id="1.10.287.70:FF:000037">
    <property type="entry name" value="Glutamate receptor"/>
    <property type="match status" value="1"/>
</dbReference>
<dbReference type="InterPro" id="IPR000337">
    <property type="entry name" value="GPCR_3"/>
</dbReference>
<dbReference type="PRINTS" id="PR00248">
    <property type="entry name" value="GPCRMGR"/>
</dbReference>
<comment type="subcellular location">
    <subcellularLocation>
        <location evidence="1">Membrane</location>
        <topology evidence="1">Multi-pass membrane protein</topology>
    </subcellularLocation>
</comment>
<evidence type="ECO:0000259" key="18">
    <source>
        <dbReference type="SMART" id="SM00079"/>
    </source>
</evidence>
<dbReference type="PANTHER" id="PTHR34836">
    <property type="entry name" value="OS06G0188250 PROTEIN"/>
    <property type="match status" value="1"/>
</dbReference>
<dbReference type="Gene3D" id="1.10.287.70">
    <property type="match status" value="1"/>
</dbReference>
<dbReference type="FunFam" id="3.40.190.10:FF:000103">
    <property type="entry name" value="Glutamate receptor"/>
    <property type="match status" value="1"/>
</dbReference>
<dbReference type="InterPro" id="IPR044440">
    <property type="entry name" value="GABAb_receptor_plant_PBP1"/>
</dbReference>
<accession>A0A7N0TCU7</accession>
<evidence type="ECO:0000256" key="5">
    <source>
        <dbReference type="ARBA" id="ARBA00022692"/>
    </source>
</evidence>
<keyword evidence="13 15" id="KW-0407">Ion channel</keyword>
<keyword evidence="6 17" id="KW-0732">Signal</keyword>
<evidence type="ECO:0000256" key="9">
    <source>
        <dbReference type="ARBA" id="ARBA00023136"/>
    </source>
</evidence>
<keyword evidence="7 16" id="KW-1133">Transmembrane helix</keyword>
<dbReference type="OMA" id="HGEKREN"/>
<feature type="signal peptide" evidence="17">
    <location>
        <begin position="1"/>
        <end position="35"/>
    </location>
</feature>
<evidence type="ECO:0000256" key="16">
    <source>
        <dbReference type="SAM" id="Phobius"/>
    </source>
</evidence>
<dbReference type="SUPFAM" id="SSF53850">
    <property type="entry name" value="Periplasmic binding protein-like II"/>
    <property type="match status" value="1"/>
</dbReference>
<keyword evidence="4 15" id="KW-0813">Transport</keyword>
<evidence type="ECO:0000313" key="20">
    <source>
        <dbReference type="Proteomes" id="UP000594263"/>
    </source>
</evidence>
<dbReference type="Pfam" id="PF01094">
    <property type="entry name" value="ANF_receptor"/>
    <property type="match status" value="1"/>
</dbReference>
<dbReference type="Gramene" id="Kaladp0032s0293.1.v1.1">
    <property type="protein sequence ID" value="Kaladp0032s0293.1.v1.1"/>
    <property type="gene ID" value="Kaladp0032s0293.v1.1"/>
</dbReference>
<dbReference type="InterPro" id="IPR015683">
    <property type="entry name" value="Ionotropic_Glu_rcpt"/>
</dbReference>
<dbReference type="GO" id="GO:0016020">
    <property type="term" value="C:membrane"/>
    <property type="evidence" value="ECO:0007669"/>
    <property type="project" value="UniProtKB-SubCell"/>
</dbReference>
<feature type="chain" id="PRO_5029760843" description="Glutamate receptor" evidence="17">
    <location>
        <begin position="36"/>
        <end position="803"/>
    </location>
</feature>
<keyword evidence="5 16" id="KW-0812">Transmembrane</keyword>
<protein>
    <recommendedName>
        <fullName evidence="15">Glutamate receptor</fullName>
    </recommendedName>
</protein>
<feature type="transmembrane region" description="Helical" evidence="16">
    <location>
        <begin position="662"/>
        <end position="682"/>
    </location>
</feature>
<reference evidence="19" key="1">
    <citation type="submission" date="2021-01" db="UniProtKB">
        <authorList>
            <consortium name="EnsemblPlants"/>
        </authorList>
    </citation>
    <scope>IDENTIFICATION</scope>
</reference>
<dbReference type="AlphaFoldDB" id="A0A7N0TCU7"/>
<evidence type="ECO:0000256" key="3">
    <source>
        <dbReference type="ARBA" id="ARBA00011095"/>
    </source>
</evidence>
<dbReference type="CDD" id="cd13686">
    <property type="entry name" value="GluR_Plant"/>
    <property type="match status" value="1"/>
</dbReference>
<dbReference type="SMART" id="SM00079">
    <property type="entry name" value="PBPe"/>
    <property type="match status" value="1"/>
</dbReference>
<evidence type="ECO:0000313" key="19">
    <source>
        <dbReference type="EnsemblPlants" id="Kaladp0032s0293.1.v1.1"/>
    </source>
</evidence>
<comment type="subunit">
    <text evidence="3">May form heteromers.</text>
</comment>
<dbReference type="InterPro" id="IPR001828">
    <property type="entry name" value="ANF_lig-bd_rcpt"/>
</dbReference>
<feature type="transmembrane region" description="Helical" evidence="16">
    <location>
        <begin position="598"/>
        <end position="620"/>
    </location>
</feature>
<dbReference type="EnsemblPlants" id="Kaladp0032s0293.1.v1.1">
    <property type="protein sequence ID" value="Kaladp0032s0293.1.v1.1"/>
    <property type="gene ID" value="Kaladp0032s0293.v1.1"/>
</dbReference>
<sequence>MFDRKILNGGRQTTSSSGCLFSMSLIWFCVLSVMADDTANVTVNVGVVLDLTKISENSSFLSISLALKDFYNANHGYHTRIVLHARDSQLDVVAATAAAVDLIKNGKVKAIIGPSTSRQANFMINLGDKAQVPIITYYATSPLLSSIRNPYFFRATHNDSTQVQAISALVKNFHWREVVIIHGENEFGEGVVPFLTDALQDVNCRVPYRSIIPLNATDAEIKAELYKVINTGIRVFVVHMVDDLAVRVFQHAKEVSMIKKDYSWIVTNEIGNRLDSKNPEVLKSMQGILGIKNYIPSSEELSSFKLRWLRNFRLKNPNYNQNVELDTFGIWAHDAAVALAMAVEKVFGSGKEYDFSYPTGNSTDIEMLGVSNAGPELRVALSNISFRGFAGNFSFVDGEILPTAFEIVNVVGNGQRGVGFWTPDGGLSRDLSSEKTGTGSSKSNLGVIFWPGEGTSPPKGWALPIEGKKLRVGVPAKDGFFEFVKVTRDPDTKSVRKVTGYCIDVFEAVMEAMPYAIPYEYIPFALPNGSSYGSYNDLTYQVALGHFDAVVGDVTIVANRTSYIDYTLPFTESGVSLMVPLNDPIKRSSWIFLKPLTLGLWLATLGVFLLIAVSVLLLERETEHDEFRKGSLFYRICTALWFSFSIMVFAQKEKTENNLTRFLLVLWFFVVLILTQTYTASLTSMLTVQRLQPALSDIKYLVEGGHSVGYQTGSYVLALLKEMGFDETRLKTYDSVDTLYAALVNGSSNGGISAAFDEIPYLQVFRGQHCSEYAMVGPKYKTAGFGFVSLSLTVSKYFSKYPF</sequence>
<dbReference type="GO" id="GO:0004930">
    <property type="term" value="F:G protein-coupled receptor activity"/>
    <property type="evidence" value="ECO:0007669"/>
    <property type="project" value="InterPro"/>
</dbReference>
<evidence type="ECO:0000256" key="7">
    <source>
        <dbReference type="ARBA" id="ARBA00022989"/>
    </source>
</evidence>
<feature type="domain" description="Ionotropic glutamate receptor C-terminal" evidence="18">
    <location>
        <begin position="469"/>
        <end position="800"/>
    </location>
</feature>
<evidence type="ECO:0000256" key="8">
    <source>
        <dbReference type="ARBA" id="ARBA00023065"/>
    </source>
</evidence>
<dbReference type="PANTHER" id="PTHR34836:SF1">
    <property type="entry name" value="OS09G0428600 PROTEIN"/>
    <property type="match status" value="1"/>
</dbReference>
<comment type="function">
    <text evidence="14">Glutamate-gated receptor that probably acts as a non-selective cation channel. May be involved in light-signal transduction and calcium homeostasis via the regulation of calcium influx into cells.</text>
</comment>
<dbReference type="Gene3D" id="3.40.50.2300">
    <property type="match status" value="2"/>
</dbReference>
<evidence type="ECO:0000256" key="12">
    <source>
        <dbReference type="ARBA" id="ARBA00023286"/>
    </source>
</evidence>
<keyword evidence="11" id="KW-0325">Glycoprotein</keyword>
<keyword evidence="10 15" id="KW-0675">Receptor</keyword>
<dbReference type="InterPro" id="IPR028082">
    <property type="entry name" value="Peripla_BP_I"/>
</dbReference>
<dbReference type="CDD" id="cd19990">
    <property type="entry name" value="PBP1_GABAb_receptor_plant"/>
    <property type="match status" value="1"/>
</dbReference>
<evidence type="ECO:0000256" key="17">
    <source>
        <dbReference type="SAM" id="SignalP"/>
    </source>
</evidence>
<evidence type="ECO:0000256" key="14">
    <source>
        <dbReference type="ARBA" id="ARBA00049638"/>
    </source>
</evidence>
<evidence type="ECO:0000256" key="6">
    <source>
        <dbReference type="ARBA" id="ARBA00022729"/>
    </source>
</evidence>